<dbReference type="Proteomes" id="UP000188169">
    <property type="component" value="Unassembled WGS sequence"/>
</dbReference>
<dbReference type="NCBIfam" id="TIGR01600">
    <property type="entry name" value="phage_tail_L"/>
    <property type="match status" value="1"/>
</dbReference>
<dbReference type="OrthoDB" id="5673400at2"/>
<name>A0A1R4EFC8_9GAMM</name>
<dbReference type="GO" id="GO:0030430">
    <property type="term" value="C:host cell cytoplasm"/>
    <property type="evidence" value="ECO:0007669"/>
    <property type="project" value="InterPro"/>
</dbReference>
<gene>
    <name evidence="1" type="ORF">A1019T_01159</name>
</gene>
<organism evidence="1 2">
    <name type="scientific">Psychrobacter pasteurii</name>
    <dbReference type="NCBI Taxonomy" id="1945520"/>
    <lineage>
        <taxon>Bacteria</taxon>
        <taxon>Pseudomonadati</taxon>
        <taxon>Pseudomonadota</taxon>
        <taxon>Gammaproteobacteria</taxon>
        <taxon>Moraxellales</taxon>
        <taxon>Moraxellaceae</taxon>
        <taxon>Psychrobacter</taxon>
    </lineage>
</organism>
<protein>
    <submittedName>
        <fullName evidence="1">Phage minor tail protein L</fullName>
    </submittedName>
</protein>
<reference evidence="2" key="1">
    <citation type="submission" date="2017-02" db="EMBL/GenBank/DDBJ databases">
        <authorList>
            <person name="Mornico D."/>
        </authorList>
    </citation>
    <scope>NUCLEOTIDE SEQUENCE [LARGE SCALE GENOMIC DNA]</scope>
</reference>
<sequence length="270" mass="29980">MSRLSNDLQKLSVSGLVTLYELDATQLGGDIYRWHGHISHQDWVYIFEHASKNQYADKNKYTKPIGKDEVLKRNIIWQGKTFTPMPISTDGLEVRGDSRPSSPSLAVANMIDGQAGAIGILCAYFNDFVGAKLKVIRVLAKYLDSANFADGNLSADSTQFSFQDWEINKKLRESLSEKSSEVVFELSTPLTAQNQKIPARTITKYCDWCVKGKYRGESCGYTGAAMFTEDGKPTDNPALDKCGGLIKDCKLRFGENQPLRHGGFASSRIS</sequence>
<dbReference type="STRING" id="1945520.A1019T_01159"/>
<accession>A0A1R4EFC8</accession>
<dbReference type="RefSeq" id="WP_077448588.1">
    <property type="nucleotide sequence ID" value="NZ_FUGD01000075.1"/>
</dbReference>
<evidence type="ECO:0000313" key="1">
    <source>
        <dbReference type="EMBL" id="SJM37188.1"/>
    </source>
</evidence>
<dbReference type="GO" id="GO:0046718">
    <property type="term" value="P:symbiont entry into host cell"/>
    <property type="evidence" value="ECO:0007669"/>
    <property type="project" value="InterPro"/>
</dbReference>
<dbReference type="EMBL" id="FUGD01000075">
    <property type="protein sequence ID" value="SJM37188.1"/>
    <property type="molecule type" value="Genomic_DNA"/>
</dbReference>
<proteinExistence type="predicted"/>
<dbReference type="InterPro" id="IPR006487">
    <property type="entry name" value="Phage_lambda_L"/>
</dbReference>
<dbReference type="AlphaFoldDB" id="A0A1R4EFC8"/>
<dbReference type="Pfam" id="PF05100">
    <property type="entry name" value="Phage_tail_L"/>
    <property type="match status" value="1"/>
</dbReference>
<dbReference type="GO" id="GO:0051536">
    <property type="term" value="F:iron-sulfur cluster binding"/>
    <property type="evidence" value="ECO:0007669"/>
    <property type="project" value="InterPro"/>
</dbReference>
<evidence type="ECO:0000313" key="2">
    <source>
        <dbReference type="Proteomes" id="UP000188169"/>
    </source>
</evidence>
<keyword evidence="2" id="KW-1185">Reference proteome</keyword>